<dbReference type="AlphaFoldDB" id="A0A2I0IV02"/>
<protein>
    <submittedName>
        <fullName evidence="2">Uncharacterized protein</fullName>
    </submittedName>
</protein>
<reference evidence="2 3" key="1">
    <citation type="submission" date="2017-11" db="EMBL/GenBank/DDBJ databases">
        <title>De-novo sequencing of pomegranate (Punica granatum L.) genome.</title>
        <authorList>
            <person name="Akparov Z."/>
            <person name="Amiraslanov A."/>
            <person name="Hajiyeva S."/>
            <person name="Abbasov M."/>
            <person name="Kaur K."/>
            <person name="Hamwieh A."/>
            <person name="Solovyev V."/>
            <person name="Salamov A."/>
            <person name="Braich B."/>
            <person name="Kosarev P."/>
            <person name="Mahmoud A."/>
            <person name="Hajiyev E."/>
            <person name="Babayeva S."/>
            <person name="Izzatullayeva V."/>
            <person name="Mammadov A."/>
            <person name="Mammadov A."/>
            <person name="Sharifova S."/>
            <person name="Ojaghi J."/>
            <person name="Eynullazada K."/>
            <person name="Bayramov B."/>
            <person name="Abdulazimova A."/>
            <person name="Shahmuradov I."/>
        </authorList>
    </citation>
    <scope>NUCLEOTIDE SEQUENCE [LARGE SCALE GENOMIC DNA]</scope>
    <source>
        <strain evidence="3">cv. AG2017</strain>
        <tissue evidence="2">Leaf</tissue>
    </source>
</reference>
<dbReference type="EMBL" id="PGOL01002454">
    <property type="protein sequence ID" value="PKI47814.1"/>
    <property type="molecule type" value="Genomic_DNA"/>
</dbReference>
<evidence type="ECO:0000313" key="2">
    <source>
        <dbReference type="EMBL" id="PKI47814.1"/>
    </source>
</evidence>
<evidence type="ECO:0000313" key="3">
    <source>
        <dbReference type="Proteomes" id="UP000233551"/>
    </source>
</evidence>
<sequence length="93" mass="10165">MAPIMATLYDGNSYRVASLTITELVWAQERDKDRGEGRDSSRGPSRLPASRNSRGPSLFAVVVVLPDYSPALEPSCLSPLLDLYLSSEPIPSR</sequence>
<comment type="caution">
    <text evidence="2">The sequence shown here is derived from an EMBL/GenBank/DDBJ whole genome shotgun (WGS) entry which is preliminary data.</text>
</comment>
<feature type="region of interest" description="Disordered" evidence="1">
    <location>
        <begin position="29"/>
        <end position="53"/>
    </location>
</feature>
<accession>A0A2I0IV02</accession>
<dbReference type="Proteomes" id="UP000233551">
    <property type="component" value="Unassembled WGS sequence"/>
</dbReference>
<organism evidence="2 3">
    <name type="scientific">Punica granatum</name>
    <name type="common">Pomegranate</name>
    <dbReference type="NCBI Taxonomy" id="22663"/>
    <lineage>
        <taxon>Eukaryota</taxon>
        <taxon>Viridiplantae</taxon>
        <taxon>Streptophyta</taxon>
        <taxon>Embryophyta</taxon>
        <taxon>Tracheophyta</taxon>
        <taxon>Spermatophyta</taxon>
        <taxon>Magnoliopsida</taxon>
        <taxon>eudicotyledons</taxon>
        <taxon>Gunneridae</taxon>
        <taxon>Pentapetalae</taxon>
        <taxon>rosids</taxon>
        <taxon>malvids</taxon>
        <taxon>Myrtales</taxon>
        <taxon>Lythraceae</taxon>
        <taxon>Punica</taxon>
    </lineage>
</organism>
<proteinExistence type="predicted"/>
<feature type="compositionally biased region" description="Basic and acidic residues" evidence="1">
    <location>
        <begin position="29"/>
        <end position="41"/>
    </location>
</feature>
<keyword evidence="3" id="KW-1185">Reference proteome</keyword>
<name>A0A2I0IV02_PUNGR</name>
<evidence type="ECO:0000256" key="1">
    <source>
        <dbReference type="SAM" id="MobiDB-lite"/>
    </source>
</evidence>
<gene>
    <name evidence="2" type="ORF">CRG98_031775</name>
</gene>